<sequence length="379" mass="42377">MKRFIIIILSLFFLFLVSNFVSAQSAIGINFFYSPTCPHCAEEEKFLDKLEDKYPEITINRYSVFEKSSLDLLRGFYEKYEVSKEYQGMVPITFTNSKYFVGFNEKIGKDIEGCILECKQGAISENNVSIIDLEGNISIPFLGEINIRKYSLPVLAVVLGALDGFNVCSLGALVLILGLVLAIGSRKKILLFGGIFILTTAAVYGLLIFIWYQIFSYLVPYMKIMKIIIALLGIGGAVFFFKQFLNFRKYGPTCGITPGQGIMAKFSAKFQDTLKNSANILILLGIVLLFAAIITIIEFPCSAVVPVAFAGVLAQSGLSAISYVFYIVIFLFFYMLDEIIVFLIAFFTMKIWLASSKAITWITLSEAIILLTLGLYYLF</sequence>
<name>A0A1G2DX77_9BACT</name>
<evidence type="ECO:0000256" key="1">
    <source>
        <dbReference type="SAM" id="Phobius"/>
    </source>
</evidence>
<reference evidence="3 4" key="1">
    <citation type="journal article" date="2016" name="Nat. Commun.">
        <title>Thousands of microbial genomes shed light on interconnected biogeochemical processes in an aquifer system.</title>
        <authorList>
            <person name="Anantharaman K."/>
            <person name="Brown C.T."/>
            <person name="Hug L.A."/>
            <person name="Sharon I."/>
            <person name="Castelle C.J."/>
            <person name="Probst A.J."/>
            <person name="Thomas B.C."/>
            <person name="Singh A."/>
            <person name="Wilkins M.J."/>
            <person name="Karaoz U."/>
            <person name="Brodie E.L."/>
            <person name="Williams K.H."/>
            <person name="Hubbard S.S."/>
            <person name="Banfield J.F."/>
        </authorList>
    </citation>
    <scope>NUCLEOTIDE SEQUENCE [LARGE SCALE GENOMIC DNA]</scope>
</reference>
<feature type="signal peptide" evidence="2">
    <location>
        <begin position="1"/>
        <end position="23"/>
    </location>
</feature>
<organism evidence="3 4">
    <name type="scientific">Candidatus Nealsonbacteria bacterium RBG_13_37_56</name>
    <dbReference type="NCBI Taxonomy" id="1801661"/>
    <lineage>
        <taxon>Bacteria</taxon>
        <taxon>Candidatus Nealsoniibacteriota</taxon>
    </lineage>
</organism>
<evidence type="ECO:0000313" key="4">
    <source>
        <dbReference type="Proteomes" id="UP000178893"/>
    </source>
</evidence>
<accession>A0A1G2DX77</accession>
<feature type="transmembrane region" description="Helical" evidence="1">
    <location>
        <begin position="320"/>
        <end position="346"/>
    </location>
</feature>
<dbReference type="AlphaFoldDB" id="A0A1G2DX77"/>
<gene>
    <name evidence="3" type="ORF">A2V72_01775</name>
</gene>
<feature type="transmembrane region" description="Helical" evidence="1">
    <location>
        <begin position="189"/>
        <end position="212"/>
    </location>
</feature>
<keyword evidence="1" id="KW-1133">Transmembrane helix</keyword>
<keyword evidence="2" id="KW-0732">Signal</keyword>
<keyword evidence="1" id="KW-0472">Membrane</keyword>
<evidence type="ECO:0000313" key="3">
    <source>
        <dbReference type="EMBL" id="OGZ17518.1"/>
    </source>
</evidence>
<feature type="transmembrane region" description="Helical" evidence="1">
    <location>
        <begin position="224"/>
        <end position="241"/>
    </location>
</feature>
<protein>
    <recommendedName>
        <fullName evidence="5">Thioredoxin domain-containing protein</fullName>
    </recommendedName>
</protein>
<evidence type="ECO:0000256" key="2">
    <source>
        <dbReference type="SAM" id="SignalP"/>
    </source>
</evidence>
<dbReference type="Proteomes" id="UP000178893">
    <property type="component" value="Unassembled WGS sequence"/>
</dbReference>
<feature type="transmembrane region" description="Helical" evidence="1">
    <location>
        <begin position="358"/>
        <end position="378"/>
    </location>
</feature>
<evidence type="ECO:0008006" key="5">
    <source>
        <dbReference type="Google" id="ProtNLM"/>
    </source>
</evidence>
<feature type="chain" id="PRO_5009582649" description="Thioredoxin domain-containing protein" evidence="2">
    <location>
        <begin position="24"/>
        <end position="379"/>
    </location>
</feature>
<dbReference type="EMBL" id="MHLW01000034">
    <property type="protein sequence ID" value="OGZ17518.1"/>
    <property type="molecule type" value="Genomic_DNA"/>
</dbReference>
<feature type="transmembrane region" description="Helical" evidence="1">
    <location>
        <begin position="154"/>
        <end position="182"/>
    </location>
</feature>
<proteinExistence type="predicted"/>
<dbReference type="InterPro" id="IPR036249">
    <property type="entry name" value="Thioredoxin-like_sf"/>
</dbReference>
<dbReference type="Gene3D" id="3.40.30.10">
    <property type="entry name" value="Glutaredoxin"/>
    <property type="match status" value="1"/>
</dbReference>
<comment type="caution">
    <text evidence="3">The sequence shown here is derived from an EMBL/GenBank/DDBJ whole genome shotgun (WGS) entry which is preliminary data.</text>
</comment>
<feature type="transmembrane region" description="Helical" evidence="1">
    <location>
        <begin position="281"/>
        <end position="314"/>
    </location>
</feature>
<keyword evidence="1" id="KW-0812">Transmembrane</keyword>
<dbReference type="SUPFAM" id="SSF52833">
    <property type="entry name" value="Thioredoxin-like"/>
    <property type="match status" value="1"/>
</dbReference>